<accession>A0AAV9ABP6</accession>
<evidence type="ECO:0000313" key="1">
    <source>
        <dbReference type="EMBL" id="KAK1261558.1"/>
    </source>
</evidence>
<dbReference type="EMBL" id="JAUJYN010000010">
    <property type="protein sequence ID" value="KAK1261558.1"/>
    <property type="molecule type" value="Genomic_DNA"/>
</dbReference>
<comment type="caution">
    <text evidence="1">The sequence shown here is derived from an EMBL/GenBank/DDBJ whole genome shotgun (WGS) entry which is preliminary data.</text>
</comment>
<proteinExistence type="predicted"/>
<organism evidence="1 2">
    <name type="scientific">Acorus gramineus</name>
    <name type="common">Dwarf sweet flag</name>
    <dbReference type="NCBI Taxonomy" id="55184"/>
    <lineage>
        <taxon>Eukaryota</taxon>
        <taxon>Viridiplantae</taxon>
        <taxon>Streptophyta</taxon>
        <taxon>Embryophyta</taxon>
        <taxon>Tracheophyta</taxon>
        <taxon>Spermatophyta</taxon>
        <taxon>Magnoliopsida</taxon>
        <taxon>Liliopsida</taxon>
        <taxon>Acoraceae</taxon>
        <taxon>Acorus</taxon>
    </lineage>
</organism>
<reference evidence="1" key="1">
    <citation type="journal article" date="2023" name="Nat. Commun.">
        <title>Diploid and tetraploid genomes of Acorus and the evolution of monocots.</title>
        <authorList>
            <person name="Ma L."/>
            <person name="Liu K.W."/>
            <person name="Li Z."/>
            <person name="Hsiao Y.Y."/>
            <person name="Qi Y."/>
            <person name="Fu T."/>
            <person name="Tang G.D."/>
            <person name="Zhang D."/>
            <person name="Sun W.H."/>
            <person name="Liu D.K."/>
            <person name="Li Y."/>
            <person name="Chen G.Z."/>
            <person name="Liu X.D."/>
            <person name="Liao X.Y."/>
            <person name="Jiang Y.T."/>
            <person name="Yu X."/>
            <person name="Hao Y."/>
            <person name="Huang J."/>
            <person name="Zhao X.W."/>
            <person name="Ke S."/>
            <person name="Chen Y.Y."/>
            <person name="Wu W.L."/>
            <person name="Hsu J.L."/>
            <person name="Lin Y.F."/>
            <person name="Huang M.D."/>
            <person name="Li C.Y."/>
            <person name="Huang L."/>
            <person name="Wang Z.W."/>
            <person name="Zhao X."/>
            <person name="Zhong W.Y."/>
            <person name="Peng D.H."/>
            <person name="Ahmad S."/>
            <person name="Lan S."/>
            <person name="Zhang J.S."/>
            <person name="Tsai W.C."/>
            <person name="Van de Peer Y."/>
            <person name="Liu Z.J."/>
        </authorList>
    </citation>
    <scope>NUCLEOTIDE SEQUENCE</scope>
    <source>
        <strain evidence="1">SCP</strain>
    </source>
</reference>
<protein>
    <submittedName>
        <fullName evidence="1">Uncharacterized protein</fullName>
    </submittedName>
</protein>
<sequence length="63" mass="6879">MSVISAYLRLSLPAHDPEFPGIPLAHAHPFLPARSRGYASASQIPRATRILIISLSNSNNKKK</sequence>
<name>A0AAV9ABP6_ACOGR</name>
<keyword evidence="2" id="KW-1185">Reference proteome</keyword>
<dbReference type="AlphaFoldDB" id="A0AAV9ABP6"/>
<dbReference type="Proteomes" id="UP001179952">
    <property type="component" value="Unassembled WGS sequence"/>
</dbReference>
<evidence type="ECO:0000313" key="2">
    <source>
        <dbReference type="Proteomes" id="UP001179952"/>
    </source>
</evidence>
<reference evidence="1" key="2">
    <citation type="submission" date="2023-06" db="EMBL/GenBank/DDBJ databases">
        <authorList>
            <person name="Ma L."/>
            <person name="Liu K.-W."/>
            <person name="Li Z."/>
            <person name="Hsiao Y.-Y."/>
            <person name="Qi Y."/>
            <person name="Fu T."/>
            <person name="Tang G."/>
            <person name="Zhang D."/>
            <person name="Sun W.-H."/>
            <person name="Liu D.-K."/>
            <person name="Li Y."/>
            <person name="Chen G.-Z."/>
            <person name="Liu X.-D."/>
            <person name="Liao X.-Y."/>
            <person name="Jiang Y.-T."/>
            <person name="Yu X."/>
            <person name="Hao Y."/>
            <person name="Huang J."/>
            <person name="Zhao X.-W."/>
            <person name="Ke S."/>
            <person name="Chen Y.-Y."/>
            <person name="Wu W.-L."/>
            <person name="Hsu J.-L."/>
            <person name="Lin Y.-F."/>
            <person name="Huang M.-D."/>
            <person name="Li C.-Y."/>
            <person name="Huang L."/>
            <person name="Wang Z.-W."/>
            <person name="Zhao X."/>
            <person name="Zhong W.-Y."/>
            <person name="Peng D.-H."/>
            <person name="Ahmad S."/>
            <person name="Lan S."/>
            <person name="Zhang J.-S."/>
            <person name="Tsai W.-C."/>
            <person name="Van De Peer Y."/>
            <person name="Liu Z.-J."/>
        </authorList>
    </citation>
    <scope>NUCLEOTIDE SEQUENCE</scope>
    <source>
        <strain evidence="1">SCP</strain>
        <tissue evidence="1">Leaves</tissue>
    </source>
</reference>
<gene>
    <name evidence="1" type="ORF">QJS04_geneDACA020530</name>
</gene>